<dbReference type="RefSeq" id="XP_002553200.1">
    <property type="nucleotide sequence ID" value="XM_002553154.1"/>
</dbReference>
<dbReference type="PRINTS" id="PR00380">
    <property type="entry name" value="KINESINHEAVY"/>
</dbReference>
<evidence type="ECO:0000256" key="6">
    <source>
        <dbReference type="ARBA" id="ARBA00022776"/>
    </source>
</evidence>
<dbReference type="GO" id="GO:0005874">
    <property type="term" value="C:microtubule"/>
    <property type="evidence" value="ECO:0007669"/>
    <property type="project" value="UniProtKB-KW"/>
</dbReference>
<dbReference type="EMBL" id="CU928168">
    <property type="protein sequence ID" value="CAR22762.1"/>
    <property type="molecule type" value="Genomic_DNA"/>
</dbReference>
<dbReference type="GeneID" id="8295440"/>
<name>C5DF07_LACTC</name>
<accession>C5DF07</accession>
<dbReference type="FunFam" id="3.40.850.10:FF:000073">
    <property type="entry name" value="Kinesin-like protein"/>
    <property type="match status" value="1"/>
</dbReference>
<keyword evidence="8 15" id="KW-0175">Coiled coil</keyword>
<dbReference type="HOGENOM" id="CLU_001485_24_1_1"/>
<evidence type="ECO:0000256" key="13">
    <source>
        <dbReference type="PROSITE-ProRule" id="PRU00283"/>
    </source>
</evidence>
<evidence type="ECO:0000256" key="3">
    <source>
        <dbReference type="ARBA" id="ARBA00022618"/>
    </source>
</evidence>
<evidence type="ECO:0000256" key="4">
    <source>
        <dbReference type="ARBA" id="ARBA00022701"/>
    </source>
</evidence>
<evidence type="ECO:0000256" key="11">
    <source>
        <dbReference type="ARBA" id="ARBA00023306"/>
    </source>
</evidence>
<dbReference type="InterPro" id="IPR019821">
    <property type="entry name" value="Kinesin_motor_CS"/>
</dbReference>
<dbReference type="SMART" id="SM00129">
    <property type="entry name" value="KISc"/>
    <property type="match status" value="1"/>
</dbReference>
<evidence type="ECO:0000256" key="9">
    <source>
        <dbReference type="ARBA" id="ARBA00023175"/>
    </source>
</evidence>
<evidence type="ECO:0000259" key="17">
    <source>
        <dbReference type="PROSITE" id="PS50067"/>
    </source>
</evidence>
<keyword evidence="4 14" id="KW-0493">Microtubule</keyword>
<keyword evidence="5 13" id="KW-0547">Nucleotide-binding</keyword>
<dbReference type="Proteomes" id="UP000002036">
    <property type="component" value="Chromosome D"/>
</dbReference>
<proteinExistence type="inferred from homology"/>
<dbReference type="GO" id="GO:0005524">
    <property type="term" value="F:ATP binding"/>
    <property type="evidence" value="ECO:0007669"/>
    <property type="project" value="UniProtKB-UniRule"/>
</dbReference>
<dbReference type="InterPro" id="IPR036961">
    <property type="entry name" value="Kinesin_motor_dom_sf"/>
</dbReference>
<dbReference type="STRING" id="559295.C5DF07"/>
<feature type="compositionally biased region" description="Low complexity" evidence="16">
    <location>
        <begin position="59"/>
        <end position="82"/>
    </location>
</feature>
<evidence type="ECO:0000256" key="14">
    <source>
        <dbReference type="RuleBase" id="RU000394"/>
    </source>
</evidence>
<dbReference type="KEGG" id="lth:KLTH0D11286g"/>
<dbReference type="GO" id="GO:0008017">
    <property type="term" value="F:microtubule binding"/>
    <property type="evidence" value="ECO:0007669"/>
    <property type="project" value="InterPro"/>
</dbReference>
<dbReference type="AlphaFoldDB" id="C5DF07"/>
<keyword evidence="9 13" id="KW-0505">Motor protein</keyword>
<dbReference type="PROSITE" id="PS00411">
    <property type="entry name" value="KINESIN_MOTOR_1"/>
    <property type="match status" value="1"/>
</dbReference>
<feature type="region of interest" description="Disordered" evidence="16">
    <location>
        <begin position="658"/>
        <end position="678"/>
    </location>
</feature>
<evidence type="ECO:0000313" key="18">
    <source>
        <dbReference type="EMBL" id="CAR22762.1"/>
    </source>
</evidence>
<evidence type="ECO:0000256" key="1">
    <source>
        <dbReference type="ARBA" id="ARBA00004245"/>
    </source>
</evidence>
<dbReference type="eggNOG" id="KOG0242">
    <property type="taxonomic scope" value="Eukaryota"/>
</dbReference>
<evidence type="ECO:0000256" key="7">
    <source>
        <dbReference type="ARBA" id="ARBA00022840"/>
    </source>
</evidence>
<dbReference type="OMA" id="LCTIHMG"/>
<keyword evidence="3" id="KW-0132">Cell division</keyword>
<comment type="similarity">
    <text evidence="13 14">Belongs to the TRAFAC class myosin-kinesin ATPase superfamily. Kinesin family.</text>
</comment>
<evidence type="ECO:0000256" key="12">
    <source>
        <dbReference type="ARBA" id="ARBA00054086"/>
    </source>
</evidence>
<evidence type="ECO:0000256" key="2">
    <source>
        <dbReference type="ARBA" id="ARBA00022490"/>
    </source>
</evidence>
<dbReference type="GO" id="GO:0007018">
    <property type="term" value="P:microtubule-based movement"/>
    <property type="evidence" value="ECO:0007669"/>
    <property type="project" value="InterPro"/>
</dbReference>
<evidence type="ECO:0000256" key="8">
    <source>
        <dbReference type="ARBA" id="ARBA00023054"/>
    </source>
</evidence>
<comment type="subcellular location">
    <subcellularLocation>
        <location evidence="1">Cytoplasm</location>
        <location evidence="1">Cytoskeleton</location>
    </subcellularLocation>
</comment>
<feature type="coiled-coil region" evidence="15">
    <location>
        <begin position="561"/>
        <end position="641"/>
    </location>
</feature>
<dbReference type="Gene3D" id="3.40.850.10">
    <property type="entry name" value="Kinesin motor domain"/>
    <property type="match status" value="1"/>
</dbReference>
<dbReference type="FunCoup" id="C5DF07">
    <property type="interactions" value="71"/>
</dbReference>
<feature type="region of interest" description="Disordered" evidence="16">
    <location>
        <begin position="381"/>
        <end position="400"/>
    </location>
</feature>
<dbReference type="InterPro" id="IPR001752">
    <property type="entry name" value="Kinesin_motor_dom"/>
</dbReference>
<feature type="compositionally biased region" description="Basic residues" evidence="16">
    <location>
        <begin position="1"/>
        <end position="12"/>
    </location>
</feature>
<sequence length="678" mass="74151">MIHKSPTRKHMSRFCNYPVPQTPVFQTGGGTFSSRRRKSSVTPLTTPLSTTSVRRRSRQSSPSRSSMISSPTRTSSGSSSRGRSAEGLVNLDNVLEGGTTQQCRGTISVSIRLKPSDTNTRSPWYASDDHTIVHNDLGEFWFDKVFSPQTNNYGVYEEIGKPMIDKLFQGYNATIFAYGMTGSGKTFTMSGTRDEAGLILLSVEQIFSQIMKESVNNKSYEVRVSYLEIYNEKIYDLLNYPSAKSPGGTYGSFQSKNVPGAGAELPVRDDARHGVRVVGLTEQQVHSSEDVLRKIELGNSNRRTGETDYNTRSSRSHAIVTIKVTCTELLSGTDTTSTLSLCDLAGSERAAGQHERRKEGAFINKSLLALGTVISKLSAVSGASGGGAATPPPTFGNSHVPYRDSKLTRILQPALSGDSIVTTICTIDTKPDAMSETVNTIRFASRAKNVSMTVKRNEAEATHDKDELLHSLRRQLDEQQDLICELRRAQPPADQSSCEATPLGPSATVLMLRRENETLKKKLQHCERLLDKDDAAVEDEQFVEIVEMLPPAVGALLESKIQGLESQLREHRAYTAQLEQRLSEAEAEARLVTQQARAQAQTLSGDDGTLQRVVREQEEELEELQRSLARKNKMLDALQSAKRLREGALRPLNRGLGAGAGAGLGDGRVAHKSGGVGT</sequence>
<dbReference type="PANTHER" id="PTHR47968:SF36">
    <property type="entry name" value="KINESIN HEAVY CHAIN ISOFORM X1"/>
    <property type="match status" value="1"/>
</dbReference>
<evidence type="ECO:0000256" key="16">
    <source>
        <dbReference type="SAM" id="MobiDB-lite"/>
    </source>
</evidence>
<keyword evidence="2" id="KW-0963">Cytoplasm</keyword>
<keyword evidence="6" id="KW-0498">Mitosis</keyword>
<dbReference type="GO" id="GO:0003777">
    <property type="term" value="F:microtubule motor activity"/>
    <property type="evidence" value="ECO:0007669"/>
    <property type="project" value="InterPro"/>
</dbReference>
<protein>
    <recommendedName>
        <fullName evidence="14">Kinesin-like protein</fullName>
    </recommendedName>
</protein>
<comment type="function">
    <text evidence="12">Required for assembly of the mitotic spindle.</text>
</comment>
<keyword evidence="19" id="KW-1185">Reference proteome</keyword>
<feature type="binding site" evidence="13">
    <location>
        <begin position="179"/>
        <end position="186"/>
    </location>
    <ligand>
        <name>ATP</name>
        <dbReference type="ChEBI" id="CHEBI:30616"/>
    </ligand>
</feature>
<evidence type="ECO:0000313" key="19">
    <source>
        <dbReference type="Proteomes" id="UP000002036"/>
    </source>
</evidence>
<evidence type="ECO:0000256" key="10">
    <source>
        <dbReference type="ARBA" id="ARBA00023212"/>
    </source>
</evidence>
<dbReference type="PANTHER" id="PTHR47968">
    <property type="entry name" value="CENTROMERE PROTEIN E"/>
    <property type="match status" value="1"/>
</dbReference>
<dbReference type="GO" id="GO:0051301">
    <property type="term" value="P:cell division"/>
    <property type="evidence" value="ECO:0007669"/>
    <property type="project" value="UniProtKB-KW"/>
</dbReference>
<dbReference type="OrthoDB" id="3176171at2759"/>
<evidence type="ECO:0000256" key="15">
    <source>
        <dbReference type="SAM" id="Coils"/>
    </source>
</evidence>
<organism evidence="18 19">
    <name type="scientific">Lachancea thermotolerans (strain ATCC 56472 / CBS 6340 / NRRL Y-8284)</name>
    <name type="common">Yeast</name>
    <name type="synonym">Kluyveromyces thermotolerans</name>
    <dbReference type="NCBI Taxonomy" id="559295"/>
    <lineage>
        <taxon>Eukaryota</taxon>
        <taxon>Fungi</taxon>
        <taxon>Dikarya</taxon>
        <taxon>Ascomycota</taxon>
        <taxon>Saccharomycotina</taxon>
        <taxon>Saccharomycetes</taxon>
        <taxon>Saccharomycetales</taxon>
        <taxon>Saccharomycetaceae</taxon>
        <taxon>Lachancea</taxon>
    </lineage>
</organism>
<dbReference type="Pfam" id="PF00225">
    <property type="entry name" value="Kinesin"/>
    <property type="match status" value="1"/>
</dbReference>
<reference evidence="18 19" key="1">
    <citation type="journal article" date="2009" name="Genome Res.">
        <title>Comparative genomics of protoploid Saccharomycetaceae.</title>
        <authorList>
            <consortium name="The Genolevures Consortium"/>
            <person name="Souciet J.-L."/>
            <person name="Dujon B."/>
            <person name="Gaillardin C."/>
            <person name="Johnston M."/>
            <person name="Baret P.V."/>
            <person name="Cliften P."/>
            <person name="Sherman D.J."/>
            <person name="Weissenbach J."/>
            <person name="Westhof E."/>
            <person name="Wincker P."/>
            <person name="Jubin C."/>
            <person name="Poulain J."/>
            <person name="Barbe V."/>
            <person name="Segurens B."/>
            <person name="Artiguenave F."/>
            <person name="Anthouard V."/>
            <person name="Vacherie B."/>
            <person name="Val M.-E."/>
            <person name="Fulton R.S."/>
            <person name="Minx P."/>
            <person name="Wilson R."/>
            <person name="Durrens P."/>
            <person name="Jean G."/>
            <person name="Marck C."/>
            <person name="Martin T."/>
            <person name="Nikolski M."/>
            <person name="Rolland T."/>
            <person name="Seret M.-L."/>
            <person name="Casaregola S."/>
            <person name="Despons L."/>
            <person name="Fairhead C."/>
            <person name="Fischer G."/>
            <person name="Lafontaine I."/>
            <person name="Leh V."/>
            <person name="Lemaire M."/>
            <person name="de Montigny J."/>
            <person name="Neuveglise C."/>
            <person name="Thierry A."/>
            <person name="Blanc-Lenfle I."/>
            <person name="Bleykasten C."/>
            <person name="Diffels J."/>
            <person name="Fritsch E."/>
            <person name="Frangeul L."/>
            <person name="Goeffon A."/>
            <person name="Jauniaux N."/>
            <person name="Kachouri-Lafond R."/>
            <person name="Payen C."/>
            <person name="Potier S."/>
            <person name="Pribylova L."/>
            <person name="Ozanne C."/>
            <person name="Richard G.-F."/>
            <person name="Sacerdot C."/>
            <person name="Straub M.-L."/>
            <person name="Talla E."/>
        </authorList>
    </citation>
    <scope>NUCLEOTIDE SEQUENCE [LARGE SCALE GENOMIC DNA]</scope>
    <source>
        <strain evidence="19">ATCC 56472 / CBS 6340 / NRRL Y-8284</strain>
    </source>
</reference>
<dbReference type="InParanoid" id="C5DF07"/>
<dbReference type="InterPro" id="IPR027640">
    <property type="entry name" value="Kinesin-like_fam"/>
</dbReference>
<feature type="domain" description="Kinesin motor" evidence="17">
    <location>
        <begin position="106"/>
        <end position="450"/>
    </location>
</feature>
<keyword evidence="11" id="KW-0131">Cell cycle</keyword>
<feature type="compositionally biased region" description="Low complexity" evidence="16">
    <location>
        <begin position="40"/>
        <end position="52"/>
    </location>
</feature>
<dbReference type="InterPro" id="IPR027417">
    <property type="entry name" value="P-loop_NTPase"/>
</dbReference>
<gene>
    <name evidence="18" type="ordered locus">KLTH0D11286g</name>
</gene>
<keyword evidence="7 13" id="KW-0067">ATP-binding</keyword>
<dbReference type="SUPFAM" id="SSF52540">
    <property type="entry name" value="P-loop containing nucleoside triphosphate hydrolases"/>
    <property type="match status" value="1"/>
</dbReference>
<keyword evidence="10" id="KW-0206">Cytoskeleton</keyword>
<feature type="region of interest" description="Disordered" evidence="16">
    <location>
        <begin position="1"/>
        <end position="85"/>
    </location>
</feature>
<dbReference type="PROSITE" id="PS50067">
    <property type="entry name" value="KINESIN_MOTOR_2"/>
    <property type="match status" value="1"/>
</dbReference>
<evidence type="ECO:0000256" key="5">
    <source>
        <dbReference type="ARBA" id="ARBA00022741"/>
    </source>
</evidence>